<organism evidence="4 5">
    <name type="scientific">Streblomastix strix</name>
    <dbReference type="NCBI Taxonomy" id="222440"/>
    <lineage>
        <taxon>Eukaryota</taxon>
        <taxon>Metamonada</taxon>
        <taxon>Preaxostyla</taxon>
        <taxon>Oxymonadida</taxon>
        <taxon>Streblomastigidae</taxon>
        <taxon>Streblomastix</taxon>
    </lineage>
</organism>
<dbReference type="Gene3D" id="2.130.10.10">
    <property type="entry name" value="YVTN repeat-like/Quinoprotein amine dehydrogenase"/>
    <property type="match status" value="2"/>
</dbReference>
<feature type="repeat" description="WD" evidence="1">
    <location>
        <begin position="309"/>
        <end position="343"/>
    </location>
</feature>
<sequence length="585" mass="65596">MDFSTFSLQSAIAVAVGALTALVLFFAFRNKSNPDEIKVTSDIQHKIKKKKKDKSEEIKKEIVSENFRLLKLGNSGKEISSFVISCDYIILVSEEKSGYSLRISPIYSIYSSPKSLRVQVNAGVVTCISALPGGNIIACCIGTGERINIYKIEKHQESKDNEQEQSEKQSGIKCDLIHSLELKSSERHKGRMDYLNLRATCIVTGSRDDKCIKLWSLGGQLLSTHQLNQGKINSLSISNDGLLGLAGCEINEVKVLRVEYKSASQVRSEIEHEREKESDINNPRNKNKEQLRIKQAASQPISLSHVSSLFGHKKQILCVCFSPDGSLAYTACEDGFLRVWRVRIEFQKKQPEIIAQFPLNPQYLQSLGFDRKQNENERYSKDNKGQNNNKSQGSGNQNSGANQKGNKKKSKQRESNQSNESTSNKQDQQQLLLLSQQQIPTFVPVFEGSVTNDGEYLLLSNGALVVIHFLGENIGKSDGNKINENERNRKIQPGATVRVIEPPPAEVFTHAQWLESSKDIKGKRNNNNKIIEETINDEDAQESTTQAASKEKLRVLGLLKRSEHVIALTTRRSRNIALYPLFDDE</sequence>
<comment type="caution">
    <text evidence="4">The sequence shown here is derived from an EMBL/GenBank/DDBJ whole genome shotgun (WGS) entry which is preliminary data.</text>
</comment>
<dbReference type="PANTHER" id="PTHR19879">
    <property type="entry name" value="TRANSCRIPTION INITIATION FACTOR TFIID"/>
    <property type="match status" value="1"/>
</dbReference>
<proteinExistence type="predicted"/>
<feature type="transmembrane region" description="Helical" evidence="3">
    <location>
        <begin position="6"/>
        <end position="28"/>
    </location>
</feature>
<dbReference type="PANTHER" id="PTHR19879:SF9">
    <property type="entry name" value="TRANSCRIPTION INITIATION FACTOR TFIID SUBUNIT 5"/>
    <property type="match status" value="1"/>
</dbReference>
<name>A0A5J4WCB9_9EUKA</name>
<accession>A0A5J4WCB9</accession>
<dbReference type="PROSITE" id="PS50294">
    <property type="entry name" value="WD_REPEATS_REGION"/>
    <property type="match status" value="1"/>
</dbReference>
<dbReference type="OrthoDB" id="346371at2759"/>
<reference evidence="4 5" key="1">
    <citation type="submission" date="2019-03" db="EMBL/GenBank/DDBJ databases">
        <title>Single cell metagenomics reveals metabolic interactions within the superorganism composed of flagellate Streblomastix strix and complex community of Bacteroidetes bacteria on its surface.</title>
        <authorList>
            <person name="Treitli S.C."/>
            <person name="Kolisko M."/>
            <person name="Husnik F."/>
            <person name="Keeling P."/>
            <person name="Hampl V."/>
        </authorList>
    </citation>
    <scope>NUCLEOTIDE SEQUENCE [LARGE SCALE GENOMIC DNA]</scope>
    <source>
        <strain evidence="4">ST1C</strain>
    </source>
</reference>
<keyword evidence="1" id="KW-0853">WD repeat</keyword>
<dbReference type="PROSITE" id="PS50082">
    <property type="entry name" value="WD_REPEATS_2"/>
    <property type="match status" value="1"/>
</dbReference>
<feature type="region of interest" description="Disordered" evidence="2">
    <location>
        <begin position="377"/>
        <end position="428"/>
    </location>
</feature>
<protein>
    <submittedName>
        <fullName evidence="4">Uncharacterized protein</fullName>
    </submittedName>
</protein>
<keyword evidence="3" id="KW-1133">Transmembrane helix</keyword>
<keyword evidence="3" id="KW-0812">Transmembrane</keyword>
<feature type="compositionally biased region" description="Polar residues" evidence="2">
    <location>
        <begin position="415"/>
        <end position="425"/>
    </location>
</feature>
<dbReference type="EMBL" id="SNRW01002507">
    <property type="protein sequence ID" value="KAA6392541.1"/>
    <property type="molecule type" value="Genomic_DNA"/>
</dbReference>
<evidence type="ECO:0000313" key="4">
    <source>
        <dbReference type="EMBL" id="KAA6392541.1"/>
    </source>
</evidence>
<dbReference type="Proteomes" id="UP000324800">
    <property type="component" value="Unassembled WGS sequence"/>
</dbReference>
<dbReference type="SMART" id="SM00320">
    <property type="entry name" value="WD40"/>
    <property type="match status" value="4"/>
</dbReference>
<dbReference type="AlphaFoldDB" id="A0A5J4WCB9"/>
<dbReference type="InterPro" id="IPR036322">
    <property type="entry name" value="WD40_repeat_dom_sf"/>
</dbReference>
<feature type="compositionally biased region" description="Low complexity" evidence="2">
    <location>
        <begin position="385"/>
        <end position="404"/>
    </location>
</feature>
<dbReference type="InterPro" id="IPR001680">
    <property type="entry name" value="WD40_rpt"/>
</dbReference>
<evidence type="ECO:0000256" key="2">
    <source>
        <dbReference type="SAM" id="MobiDB-lite"/>
    </source>
</evidence>
<dbReference type="Pfam" id="PF00400">
    <property type="entry name" value="WD40"/>
    <property type="match status" value="1"/>
</dbReference>
<dbReference type="InterPro" id="IPR015943">
    <property type="entry name" value="WD40/YVTN_repeat-like_dom_sf"/>
</dbReference>
<evidence type="ECO:0000256" key="1">
    <source>
        <dbReference type="PROSITE-ProRule" id="PRU00221"/>
    </source>
</evidence>
<evidence type="ECO:0000313" key="5">
    <source>
        <dbReference type="Proteomes" id="UP000324800"/>
    </source>
</evidence>
<keyword evidence="3" id="KW-0472">Membrane</keyword>
<feature type="region of interest" description="Disordered" evidence="2">
    <location>
        <begin position="268"/>
        <end position="291"/>
    </location>
</feature>
<evidence type="ECO:0000256" key="3">
    <source>
        <dbReference type="SAM" id="Phobius"/>
    </source>
</evidence>
<gene>
    <name evidence="4" type="ORF">EZS28_011934</name>
</gene>
<feature type="compositionally biased region" description="Basic and acidic residues" evidence="2">
    <location>
        <begin position="268"/>
        <end position="279"/>
    </location>
</feature>
<dbReference type="SUPFAM" id="SSF50978">
    <property type="entry name" value="WD40 repeat-like"/>
    <property type="match status" value="1"/>
</dbReference>